<evidence type="ECO:0000256" key="1">
    <source>
        <dbReference type="SAM" id="MobiDB-lite"/>
    </source>
</evidence>
<feature type="region of interest" description="Disordered" evidence="1">
    <location>
        <begin position="25"/>
        <end position="49"/>
    </location>
</feature>
<organism evidence="2 3">
    <name type="scientific">Mycteria americana</name>
    <name type="common">Wood stork</name>
    <dbReference type="NCBI Taxonomy" id="33587"/>
    <lineage>
        <taxon>Eukaryota</taxon>
        <taxon>Metazoa</taxon>
        <taxon>Chordata</taxon>
        <taxon>Craniata</taxon>
        <taxon>Vertebrata</taxon>
        <taxon>Euteleostomi</taxon>
        <taxon>Archelosauria</taxon>
        <taxon>Archosauria</taxon>
        <taxon>Dinosauria</taxon>
        <taxon>Saurischia</taxon>
        <taxon>Theropoda</taxon>
        <taxon>Coelurosauria</taxon>
        <taxon>Aves</taxon>
        <taxon>Neognathae</taxon>
        <taxon>Neoaves</taxon>
        <taxon>Aequornithes</taxon>
        <taxon>Ciconiiformes</taxon>
        <taxon>Ciconiidae</taxon>
        <taxon>Mycteria</taxon>
    </lineage>
</organism>
<evidence type="ECO:0000313" key="2">
    <source>
        <dbReference type="EMBL" id="KAK4814807.1"/>
    </source>
</evidence>
<dbReference type="Proteomes" id="UP001333110">
    <property type="component" value="Unassembled WGS sequence"/>
</dbReference>
<proteinExistence type="predicted"/>
<reference evidence="2 3" key="1">
    <citation type="journal article" date="2023" name="J. Hered.">
        <title>Chromosome-level genome of the wood stork (Mycteria americana) provides insight into avian chromosome evolution.</title>
        <authorList>
            <person name="Flamio R. Jr."/>
            <person name="Ramstad K.M."/>
        </authorList>
    </citation>
    <scope>NUCLEOTIDE SEQUENCE [LARGE SCALE GENOMIC DNA]</scope>
    <source>
        <strain evidence="2">JAX WOST 10</strain>
    </source>
</reference>
<comment type="caution">
    <text evidence="2">The sequence shown here is derived from an EMBL/GenBank/DDBJ whole genome shotgun (WGS) entry which is preliminary data.</text>
</comment>
<dbReference type="AlphaFoldDB" id="A0AAN7NFK4"/>
<accession>A0AAN7NFK4</accession>
<keyword evidence="3" id="KW-1185">Reference proteome</keyword>
<gene>
    <name evidence="2" type="ORF">QYF61_027393</name>
</gene>
<dbReference type="EMBL" id="JAUNZN010000011">
    <property type="protein sequence ID" value="KAK4814807.1"/>
    <property type="molecule type" value="Genomic_DNA"/>
</dbReference>
<sequence>MEPTVSPITTCAQPYPGPLAETYAMGHAKPQQRTAQQAAHEPVHGSMASKSREVIFPPTQQFHITSRYCIQFEIFQYKTDVDQLKQVQQRAKMVGGWSTCPVRRG</sequence>
<evidence type="ECO:0000313" key="3">
    <source>
        <dbReference type="Proteomes" id="UP001333110"/>
    </source>
</evidence>
<protein>
    <submittedName>
        <fullName evidence="2">Uncharacterized protein</fullName>
    </submittedName>
</protein>
<name>A0AAN7NFK4_MYCAM</name>